<reference evidence="2" key="1">
    <citation type="submission" date="2020-10" db="EMBL/GenBank/DDBJ databases">
        <authorList>
            <person name="Gilroy R."/>
        </authorList>
    </citation>
    <scope>NUCLEOTIDE SEQUENCE</scope>
    <source>
        <strain evidence="2">7293</strain>
    </source>
</reference>
<protein>
    <submittedName>
        <fullName evidence="2">Uncharacterized protein</fullName>
    </submittedName>
</protein>
<feature type="compositionally biased region" description="Basic and acidic residues" evidence="1">
    <location>
        <begin position="147"/>
        <end position="157"/>
    </location>
</feature>
<feature type="compositionally biased region" description="Basic and acidic residues" evidence="1">
    <location>
        <begin position="192"/>
        <end position="214"/>
    </location>
</feature>
<dbReference type="Proteomes" id="UP000823615">
    <property type="component" value="Unassembled WGS sequence"/>
</dbReference>
<feature type="region of interest" description="Disordered" evidence="1">
    <location>
        <begin position="255"/>
        <end position="307"/>
    </location>
</feature>
<feature type="compositionally biased region" description="Basic and acidic residues" evidence="1">
    <location>
        <begin position="285"/>
        <end position="294"/>
    </location>
</feature>
<name>A0A9D9DYY6_9SPIO</name>
<evidence type="ECO:0000313" key="3">
    <source>
        <dbReference type="Proteomes" id="UP000823615"/>
    </source>
</evidence>
<sequence>MGRKKTRAADIKRRLSDDDSFPSPFASIKLVEKKEEEKKAVKQTVRQVAPKKPSEIVQGYNPSSSFADILYAYEHTGNPYVMPSASRKKEIAESKTDFGTILDQWEGRSNPNQKKKTEKREEKKSTYHPTKSFGDILAAFDGTAPAKEIKNENKEAEENVVDPTTSFFKAESDDEKRSPEASWSIFGSNESFVREEKAEKEKKEEPVSKKIERVSRPYNPTKSFADILSSYEHAGKKHDKEEKPVIEIKKAVVEEQEEESLFKKESDDEKRSPEAVWSIFGNNRIPERKSEESKSGNSAPAADMEKSLDLPDFAPLFSAYEKKSEKTFDEILKEKGDLASQKKELTISKLRT</sequence>
<evidence type="ECO:0000313" key="2">
    <source>
        <dbReference type="EMBL" id="MBO8435615.1"/>
    </source>
</evidence>
<dbReference type="EMBL" id="JADIMT010000023">
    <property type="protein sequence ID" value="MBO8435615.1"/>
    <property type="molecule type" value="Genomic_DNA"/>
</dbReference>
<proteinExistence type="predicted"/>
<dbReference type="AlphaFoldDB" id="A0A9D9DYY6"/>
<organism evidence="2 3">
    <name type="scientific">Candidatus Ornithospirochaeta stercoripullorum</name>
    <dbReference type="NCBI Taxonomy" id="2840899"/>
    <lineage>
        <taxon>Bacteria</taxon>
        <taxon>Pseudomonadati</taxon>
        <taxon>Spirochaetota</taxon>
        <taxon>Spirochaetia</taxon>
        <taxon>Spirochaetales</taxon>
        <taxon>Spirochaetaceae</taxon>
        <taxon>Spirochaetaceae incertae sedis</taxon>
        <taxon>Candidatus Ornithospirochaeta</taxon>
    </lineage>
</organism>
<reference evidence="2" key="2">
    <citation type="journal article" date="2021" name="PeerJ">
        <title>Extensive microbial diversity within the chicken gut microbiome revealed by metagenomics and culture.</title>
        <authorList>
            <person name="Gilroy R."/>
            <person name="Ravi A."/>
            <person name="Getino M."/>
            <person name="Pursley I."/>
            <person name="Horton D.L."/>
            <person name="Alikhan N.F."/>
            <person name="Baker D."/>
            <person name="Gharbi K."/>
            <person name="Hall N."/>
            <person name="Watson M."/>
            <person name="Adriaenssens E.M."/>
            <person name="Foster-Nyarko E."/>
            <person name="Jarju S."/>
            <person name="Secka A."/>
            <person name="Antonio M."/>
            <person name="Oren A."/>
            <person name="Chaudhuri R.R."/>
            <person name="La Ragione R."/>
            <person name="Hildebrand F."/>
            <person name="Pallen M.J."/>
        </authorList>
    </citation>
    <scope>NUCLEOTIDE SEQUENCE</scope>
    <source>
        <strain evidence="2">7293</strain>
    </source>
</reference>
<comment type="caution">
    <text evidence="2">The sequence shown here is derived from an EMBL/GenBank/DDBJ whole genome shotgun (WGS) entry which is preliminary data.</text>
</comment>
<gene>
    <name evidence="2" type="ORF">IAA97_01360</name>
</gene>
<evidence type="ECO:0000256" key="1">
    <source>
        <dbReference type="SAM" id="MobiDB-lite"/>
    </source>
</evidence>
<accession>A0A9D9DYY6</accession>
<feature type="compositionally biased region" description="Basic and acidic residues" evidence="1">
    <location>
        <begin position="260"/>
        <end position="273"/>
    </location>
</feature>
<feature type="non-terminal residue" evidence="2">
    <location>
        <position position="352"/>
    </location>
</feature>
<feature type="compositionally biased region" description="Basic and acidic residues" evidence="1">
    <location>
        <begin position="170"/>
        <end position="179"/>
    </location>
</feature>
<feature type="region of interest" description="Disordered" evidence="1">
    <location>
        <begin position="99"/>
        <end position="214"/>
    </location>
</feature>